<evidence type="ECO:0008006" key="4">
    <source>
        <dbReference type="Google" id="ProtNLM"/>
    </source>
</evidence>
<dbReference type="EMBL" id="BAABKG010000005">
    <property type="protein sequence ID" value="GAA5154161.1"/>
    <property type="molecule type" value="Genomic_DNA"/>
</dbReference>
<comment type="caution">
    <text evidence="2">The sequence shown here is derived from an EMBL/GenBank/DDBJ whole genome shotgun (WGS) entry which is preliminary data.</text>
</comment>
<dbReference type="PANTHER" id="PTHR10559:SF18">
    <property type="entry name" value="TRANSCOBALAMIN II"/>
    <property type="match status" value="1"/>
</dbReference>
<evidence type="ECO:0000313" key="2">
    <source>
        <dbReference type="EMBL" id="GAA5154161.1"/>
    </source>
</evidence>
<feature type="signal peptide" evidence="1">
    <location>
        <begin position="1"/>
        <end position="35"/>
    </location>
</feature>
<keyword evidence="1" id="KW-0732">Signal</keyword>
<evidence type="ECO:0000256" key="1">
    <source>
        <dbReference type="SAM" id="SignalP"/>
    </source>
</evidence>
<dbReference type="SUPFAM" id="SSF48239">
    <property type="entry name" value="Terpenoid cyclases/Protein prenyltransferases"/>
    <property type="match status" value="1"/>
</dbReference>
<protein>
    <recommendedName>
        <fullName evidence="4">Terpene cyclase/mutase family protein</fullName>
    </recommendedName>
</protein>
<dbReference type="InterPro" id="IPR008930">
    <property type="entry name" value="Terpenoid_cyclase/PrenylTrfase"/>
</dbReference>
<dbReference type="InterPro" id="IPR051588">
    <property type="entry name" value="Cobalamin_Transport"/>
</dbReference>
<gene>
    <name evidence="2" type="ORF">GCM10023340_37200</name>
</gene>
<keyword evidence="3" id="KW-1185">Reference proteome</keyword>
<organism evidence="2 3">
    <name type="scientific">Nocardioides marinquilinus</name>
    <dbReference type="NCBI Taxonomy" id="1210400"/>
    <lineage>
        <taxon>Bacteria</taxon>
        <taxon>Bacillati</taxon>
        <taxon>Actinomycetota</taxon>
        <taxon>Actinomycetes</taxon>
        <taxon>Propionibacteriales</taxon>
        <taxon>Nocardioidaceae</taxon>
        <taxon>Nocardioides</taxon>
    </lineage>
</organism>
<name>A0ABP9Q0P1_9ACTN</name>
<feature type="chain" id="PRO_5046651356" description="Terpene cyclase/mutase family protein" evidence="1">
    <location>
        <begin position="36"/>
        <end position="358"/>
    </location>
</feature>
<dbReference type="Proteomes" id="UP001500221">
    <property type="component" value="Unassembled WGS sequence"/>
</dbReference>
<dbReference type="RefSeq" id="WP_345462206.1">
    <property type="nucleotide sequence ID" value="NZ_BAABKG010000005.1"/>
</dbReference>
<accession>A0ABP9Q0P1</accession>
<reference evidence="3" key="1">
    <citation type="journal article" date="2019" name="Int. J. Syst. Evol. Microbiol.">
        <title>The Global Catalogue of Microorganisms (GCM) 10K type strain sequencing project: providing services to taxonomists for standard genome sequencing and annotation.</title>
        <authorList>
            <consortium name="The Broad Institute Genomics Platform"/>
            <consortium name="The Broad Institute Genome Sequencing Center for Infectious Disease"/>
            <person name="Wu L."/>
            <person name="Ma J."/>
        </authorList>
    </citation>
    <scope>NUCLEOTIDE SEQUENCE [LARGE SCALE GENOMIC DNA]</scope>
    <source>
        <strain evidence="3">JCM 18459</strain>
    </source>
</reference>
<sequence length="358" mass="36553">MSHRPKRLGALVAAAAAATLVVTGTVGGAVAPAQAAKGPAGAAGWLGNQLTEGLVYNGQFQFNDYGLTADVGIALDRLGGQPGKEAAVRKAMARNVESYITGVDFGSKDRYAGQTAKALVLAQATGGNPRSFGGVNLVTRLGSLTQSEGTTAGRIRDRGASDFSNSIGQSFAARGLSVARSPKAADAVAFLLKQQCSEGFFRLGFAPEGKRRQSCDQGDANLSVPDTDTTALAVINLSAIGKKSPAVKQAIADGVGWLRKAQKKDGSFGGGPTTEGSNSNSTGLAAWALGENDACTAAAKAATWVGKLQQGRGAIAYDRAAFDAGRDGIGTAEKDQWRRATAQAAPALVYRSTAACRG</sequence>
<dbReference type="PANTHER" id="PTHR10559">
    <property type="entry name" value="TRANSCOBALAMIN-1/GASTRIC INTRINSIC FACTOR"/>
    <property type="match status" value="1"/>
</dbReference>
<evidence type="ECO:0000313" key="3">
    <source>
        <dbReference type="Proteomes" id="UP001500221"/>
    </source>
</evidence>
<dbReference type="Gene3D" id="1.50.10.20">
    <property type="match status" value="1"/>
</dbReference>
<proteinExistence type="predicted"/>